<dbReference type="Proteomes" id="UP000053841">
    <property type="component" value="Unassembled WGS sequence"/>
</dbReference>
<name>W6YB57_COCC2</name>
<accession>W6YB57</accession>
<dbReference type="EMBL" id="KI964818">
    <property type="protein sequence ID" value="EUC28391.1"/>
    <property type="molecule type" value="Genomic_DNA"/>
</dbReference>
<gene>
    <name evidence="2" type="ORF">COCCADRAFT_109304</name>
</gene>
<dbReference type="HOGENOM" id="CLU_3106007_0_0_1"/>
<dbReference type="RefSeq" id="XP_007717310.1">
    <property type="nucleotide sequence ID" value="XM_007719120.1"/>
</dbReference>
<keyword evidence="3" id="KW-1185">Reference proteome</keyword>
<proteinExistence type="predicted"/>
<evidence type="ECO:0000313" key="3">
    <source>
        <dbReference type="Proteomes" id="UP000053841"/>
    </source>
</evidence>
<dbReference type="KEGG" id="bze:COCCADRAFT_109304"/>
<feature type="region of interest" description="Disordered" evidence="1">
    <location>
        <begin position="1"/>
        <end position="51"/>
    </location>
</feature>
<reference evidence="2 3" key="1">
    <citation type="journal article" date="2013" name="PLoS Genet.">
        <title>Comparative genome structure, secondary metabolite, and effector coding capacity across Cochliobolus pathogens.</title>
        <authorList>
            <person name="Condon B.J."/>
            <person name="Leng Y."/>
            <person name="Wu D."/>
            <person name="Bushley K.E."/>
            <person name="Ohm R.A."/>
            <person name="Otillar R."/>
            <person name="Martin J."/>
            <person name="Schackwitz W."/>
            <person name="Grimwood J."/>
            <person name="MohdZainudin N."/>
            <person name="Xue C."/>
            <person name="Wang R."/>
            <person name="Manning V.A."/>
            <person name="Dhillon B."/>
            <person name="Tu Z.J."/>
            <person name="Steffenson B.J."/>
            <person name="Salamov A."/>
            <person name="Sun H."/>
            <person name="Lowry S."/>
            <person name="LaButti K."/>
            <person name="Han J."/>
            <person name="Copeland A."/>
            <person name="Lindquist E."/>
            <person name="Barry K."/>
            <person name="Schmutz J."/>
            <person name="Baker S.E."/>
            <person name="Ciuffetti L.M."/>
            <person name="Grigoriev I.V."/>
            <person name="Zhong S."/>
            <person name="Turgeon B.G."/>
        </authorList>
    </citation>
    <scope>NUCLEOTIDE SEQUENCE [LARGE SCALE GENOMIC DNA]</scope>
    <source>
        <strain evidence="2 3">26-R-13</strain>
    </source>
</reference>
<dbReference type="AlphaFoldDB" id="W6YB57"/>
<sequence>MGKYVYKTPPPFHTCPHSVPKTQSNPKRRRVNKSHTSLSITPAHCSHTEKT</sequence>
<organism evidence="2 3">
    <name type="scientific">Cochliobolus carbonum (strain 26-R-13)</name>
    <name type="common">Maize leaf spot fungus</name>
    <name type="synonym">Bipolaris zeicola</name>
    <dbReference type="NCBI Taxonomy" id="930089"/>
    <lineage>
        <taxon>Eukaryota</taxon>
        <taxon>Fungi</taxon>
        <taxon>Dikarya</taxon>
        <taxon>Ascomycota</taxon>
        <taxon>Pezizomycotina</taxon>
        <taxon>Dothideomycetes</taxon>
        <taxon>Pleosporomycetidae</taxon>
        <taxon>Pleosporales</taxon>
        <taxon>Pleosporineae</taxon>
        <taxon>Pleosporaceae</taxon>
        <taxon>Bipolaris</taxon>
    </lineage>
</organism>
<evidence type="ECO:0000256" key="1">
    <source>
        <dbReference type="SAM" id="MobiDB-lite"/>
    </source>
</evidence>
<protein>
    <submittedName>
        <fullName evidence="2">Uncharacterized protein</fullName>
    </submittedName>
</protein>
<dbReference type="GeneID" id="19143874"/>
<evidence type="ECO:0000313" key="2">
    <source>
        <dbReference type="EMBL" id="EUC28391.1"/>
    </source>
</evidence>